<reference evidence="1" key="1">
    <citation type="journal article" date="2015" name="Nature">
        <title>Complex archaea that bridge the gap between prokaryotes and eukaryotes.</title>
        <authorList>
            <person name="Spang A."/>
            <person name="Saw J.H."/>
            <person name="Jorgensen S.L."/>
            <person name="Zaremba-Niedzwiedzka K."/>
            <person name="Martijn J."/>
            <person name="Lind A.E."/>
            <person name="van Eijk R."/>
            <person name="Schleper C."/>
            <person name="Guy L."/>
            <person name="Ettema T.J."/>
        </authorList>
    </citation>
    <scope>NUCLEOTIDE SEQUENCE</scope>
</reference>
<name>A0A0F9NBE6_9ZZZZ</name>
<accession>A0A0F9NBE6</accession>
<evidence type="ECO:0000313" key="1">
    <source>
        <dbReference type="EMBL" id="KKM78727.1"/>
    </source>
</evidence>
<sequence>MKTYQKLKHKNVNTAINKLPKKLFGLTTELIYPFVITAKINDGTELGIIDSEDIFMTYRCPDPETGEIPGVDPDTGFPNGLP</sequence>
<proteinExistence type="predicted"/>
<protein>
    <submittedName>
        <fullName evidence="1">Uncharacterized protein</fullName>
    </submittedName>
</protein>
<dbReference type="AlphaFoldDB" id="A0A0F9NBE6"/>
<comment type="caution">
    <text evidence="1">The sequence shown here is derived from an EMBL/GenBank/DDBJ whole genome shotgun (WGS) entry which is preliminary data.</text>
</comment>
<gene>
    <name evidence="1" type="ORF">LCGC14_1357140</name>
</gene>
<dbReference type="EMBL" id="LAZR01008445">
    <property type="protein sequence ID" value="KKM78727.1"/>
    <property type="molecule type" value="Genomic_DNA"/>
</dbReference>
<feature type="non-terminal residue" evidence="1">
    <location>
        <position position="82"/>
    </location>
</feature>
<organism evidence="1">
    <name type="scientific">marine sediment metagenome</name>
    <dbReference type="NCBI Taxonomy" id="412755"/>
    <lineage>
        <taxon>unclassified sequences</taxon>
        <taxon>metagenomes</taxon>
        <taxon>ecological metagenomes</taxon>
    </lineage>
</organism>